<evidence type="ECO:0000313" key="1">
    <source>
        <dbReference type="EMBL" id="AGB32016.1"/>
    </source>
</evidence>
<accession>L0JNT3</accession>
<reference evidence="1" key="2">
    <citation type="submission" date="2012-02" db="EMBL/GenBank/DDBJ databases">
        <title>Complete sequence of chromosome of Natrinema pellirubrum DSM 15624.</title>
        <authorList>
            <consortium name="US DOE Joint Genome Institute"/>
            <person name="Lucas S."/>
            <person name="Han J."/>
            <person name="Lapidus A."/>
            <person name="Cheng J.-F."/>
            <person name="Goodwin L."/>
            <person name="Pitluck S."/>
            <person name="Peters L."/>
            <person name="Teshima H."/>
            <person name="Detter J.C."/>
            <person name="Han C."/>
            <person name="Tapia R."/>
            <person name="Land M."/>
            <person name="Hauser L."/>
            <person name="Kyrpides N."/>
            <person name="Ivanova N."/>
            <person name="Pagani I."/>
            <person name="Sproer C."/>
            <person name="Anderson I."/>
            <person name="Woyke T."/>
        </authorList>
    </citation>
    <scope>NUCLEOTIDE SEQUENCE</scope>
    <source>
        <strain evidence="1">DSM 15624</strain>
    </source>
</reference>
<keyword evidence="4" id="KW-1185">Reference proteome</keyword>
<protein>
    <submittedName>
        <fullName evidence="1">Uncharacterized protein</fullName>
    </submittedName>
</protein>
<dbReference type="KEGG" id="npe:Natpe_2191"/>
<dbReference type="EMBL" id="AOIE01000034">
    <property type="protein sequence ID" value="ELY78117.1"/>
    <property type="molecule type" value="Genomic_DNA"/>
</dbReference>
<dbReference type="EMBL" id="CP003372">
    <property type="protein sequence ID" value="AGB32016.1"/>
    <property type="molecule type" value="Genomic_DNA"/>
</dbReference>
<dbReference type="Proteomes" id="UP000011593">
    <property type="component" value="Unassembled WGS sequence"/>
</dbReference>
<evidence type="ECO:0000313" key="3">
    <source>
        <dbReference type="Proteomes" id="UP000010843"/>
    </source>
</evidence>
<dbReference type="AlphaFoldDB" id="L0JNT3"/>
<name>L0JNT3_NATP1</name>
<evidence type="ECO:0000313" key="4">
    <source>
        <dbReference type="Proteomes" id="UP000011593"/>
    </source>
</evidence>
<dbReference type="HOGENOM" id="CLU_196474_0_0_2"/>
<dbReference type="eggNOG" id="arCOG11163">
    <property type="taxonomic scope" value="Archaea"/>
</dbReference>
<dbReference type="Proteomes" id="UP000010843">
    <property type="component" value="Chromosome"/>
</dbReference>
<reference evidence="2 4" key="3">
    <citation type="journal article" date="2014" name="PLoS Genet.">
        <title>Phylogenetically driven sequencing of extremely halophilic archaea reveals strategies for static and dynamic osmo-response.</title>
        <authorList>
            <person name="Becker E.A."/>
            <person name="Seitzer P.M."/>
            <person name="Tritt A."/>
            <person name="Larsen D."/>
            <person name="Krusor M."/>
            <person name="Yao A.I."/>
            <person name="Wu D."/>
            <person name="Madern D."/>
            <person name="Eisen J.A."/>
            <person name="Darling A.E."/>
            <person name="Facciotti M.T."/>
        </authorList>
    </citation>
    <scope>NUCLEOTIDE SEQUENCE [LARGE SCALE GENOMIC DNA]</scope>
    <source>
        <strain evidence="2 4">DSM 15624</strain>
    </source>
</reference>
<gene>
    <name evidence="1" type="ordered locus">Natpe_2191</name>
    <name evidence="2" type="ORF">C488_05948</name>
</gene>
<evidence type="ECO:0000313" key="2">
    <source>
        <dbReference type="EMBL" id="ELY78117.1"/>
    </source>
</evidence>
<sequence length="79" mass="8915">MFARMSIDRLRDDLLIAVALAEFSYRHQDTDSELARQAWILAAEMLDTYDLDSYQSIDALRAVAELEPAGVSEPPIDVE</sequence>
<dbReference type="STRING" id="797303.Natpe_2191"/>
<reference evidence="3" key="1">
    <citation type="submission" date="2012-02" db="EMBL/GenBank/DDBJ databases">
        <title>Complete sequence of chromosome of Natrinema pellirubrum DSM 15624.</title>
        <authorList>
            <person name="Lucas S."/>
            <person name="Han J."/>
            <person name="Lapidus A."/>
            <person name="Cheng J.-F."/>
            <person name="Goodwin L."/>
            <person name="Pitluck S."/>
            <person name="Peters L."/>
            <person name="Teshima H."/>
            <person name="Detter J.C."/>
            <person name="Han C."/>
            <person name="Tapia R."/>
            <person name="Land M."/>
            <person name="Hauser L."/>
            <person name="Kyrpides N."/>
            <person name="Ivanova N."/>
            <person name="Pagani I."/>
            <person name="Sproer C."/>
            <person name="Anderson I."/>
            <person name="Woyke T."/>
        </authorList>
    </citation>
    <scope>NUCLEOTIDE SEQUENCE [LARGE SCALE GENOMIC DNA]</scope>
    <source>
        <strain evidence="3">DSM 15624 / JCM 10476 / NCIMB 786</strain>
    </source>
</reference>
<proteinExistence type="predicted"/>
<organism evidence="1 3">
    <name type="scientific">Natrinema pellirubrum (strain DSM 15624 / CIP 106293 / JCM 10476 / NCIMB 786 / 157)</name>
    <dbReference type="NCBI Taxonomy" id="797303"/>
    <lineage>
        <taxon>Archaea</taxon>
        <taxon>Methanobacteriati</taxon>
        <taxon>Methanobacteriota</taxon>
        <taxon>Stenosarchaea group</taxon>
        <taxon>Halobacteria</taxon>
        <taxon>Halobacteriales</taxon>
        <taxon>Natrialbaceae</taxon>
        <taxon>Natrinema</taxon>
    </lineage>
</organism>
<dbReference type="OrthoDB" id="160525at2157"/>